<evidence type="ECO:0000313" key="2">
    <source>
        <dbReference type="Proteomes" id="UP001176961"/>
    </source>
</evidence>
<dbReference type="InterPro" id="IPR017943">
    <property type="entry name" value="Bactericidal_perm-incr_a/b_dom"/>
</dbReference>
<dbReference type="PANTHER" id="PTHR10504">
    <property type="entry name" value="BACTERICIDAL PERMEABILITY-INCREASING BPI PROTEIN-RELATED"/>
    <property type="match status" value="1"/>
</dbReference>
<dbReference type="InterPro" id="IPR032942">
    <property type="entry name" value="BPI/LBP/Plunc"/>
</dbReference>
<accession>A0AA36DQY9</accession>
<organism evidence="1 2">
    <name type="scientific">Cylicocyclus nassatus</name>
    <name type="common">Nematode worm</name>
    <dbReference type="NCBI Taxonomy" id="53992"/>
    <lineage>
        <taxon>Eukaryota</taxon>
        <taxon>Metazoa</taxon>
        <taxon>Ecdysozoa</taxon>
        <taxon>Nematoda</taxon>
        <taxon>Chromadorea</taxon>
        <taxon>Rhabditida</taxon>
        <taxon>Rhabditina</taxon>
        <taxon>Rhabditomorpha</taxon>
        <taxon>Strongyloidea</taxon>
        <taxon>Strongylidae</taxon>
        <taxon>Cylicocyclus</taxon>
    </lineage>
</organism>
<dbReference type="SUPFAM" id="SSF55394">
    <property type="entry name" value="Bactericidal permeability-increasing protein, BPI"/>
    <property type="match status" value="1"/>
</dbReference>
<dbReference type="Gene3D" id="3.15.10.10">
    <property type="entry name" value="Bactericidal permeability-increasing protein, domain 1"/>
    <property type="match status" value="1"/>
</dbReference>
<evidence type="ECO:0000313" key="1">
    <source>
        <dbReference type="EMBL" id="CAJ0591360.1"/>
    </source>
</evidence>
<gene>
    <name evidence="1" type="ORF">CYNAS_LOCUS3343</name>
</gene>
<dbReference type="EMBL" id="CATQJL010000001">
    <property type="protein sequence ID" value="CAJ0591360.1"/>
    <property type="molecule type" value="Genomic_DNA"/>
</dbReference>
<dbReference type="PANTHER" id="PTHR10504:SF131">
    <property type="entry name" value="BPI2 DOMAIN-CONTAINING PROTEIN"/>
    <property type="match status" value="1"/>
</dbReference>
<comment type="caution">
    <text evidence="1">The sequence shown here is derived from an EMBL/GenBank/DDBJ whole genome shotgun (WGS) entry which is preliminary data.</text>
</comment>
<name>A0AA36DQY9_CYLNA</name>
<proteinExistence type="predicted"/>
<protein>
    <submittedName>
        <fullName evidence="1">Uncharacterized protein</fullName>
    </submittedName>
</protein>
<dbReference type="GO" id="GO:0008289">
    <property type="term" value="F:lipid binding"/>
    <property type="evidence" value="ECO:0007669"/>
    <property type="project" value="InterPro"/>
</dbReference>
<keyword evidence="2" id="KW-1185">Reference proteome</keyword>
<reference evidence="1" key="1">
    <citation type="submission" date="2023-07" db="EMBL/GenBank/DDBJ databases">
        <authorList>
            <consortium name="CYATHOMIX"/>
        </authorList>
    </citation>
    <scope>NUCLEOTIDE SEQUENCE</scope>
    <source>
        <strain evidence="1">N/A</strain>
    </source>
</reference>
<sequence length="280" mass="31411">MDSLIEMIKENFKSDNVEPLVLTISSSVWHLLDTEQATISKTMSSISIPEISGKISKFQYKVSDAKIEMFSLPSNGISFQKYDHGVYLKIKGVQFRASAKAKVGLVKKSCLLCLPLPSLKGGIIVTSENVSLDVKLAWHDYKFTPKISMESNIKLKFTGSLKPLNIVAKFVDVKALLKDKIENLIDKNIVNKLDKGVNSLGNPHLQQLKTKISSAGYNFLFESPIDWTVRNNNLRIAVKLNGRWKSGAREHDREGAVEPSERWRGHELHPLSPILLNQKV</sequence>
<dbReference type="GO" id="GO:0005615">
    <property type="term" value="C:extracellular space"/>
    <property type="evidence" value="ECO:0007669"/>
    <property type="project" value="TreeGrafter"/>
</dbReference>
<dbReference type="AlphaFoldDB" id="A0AA36DQY9"/>
<dbReference type="Proteomes" id="UP001176961">
    <property type="component" value="Unassembled WGS sequence"/>
</dbReference>